<evidence type="ECO:0000313" key="1">
    <source>
        <dbReference type="EMBL" id="AEO93894.1"/>
    </source>
</evidence>
<dbReference type="GeneID" id="18563859"/>
<dbReference type="RefSeq" id="YP_009015943.1">
    <property type="nucleotide sequence ID" value="NC_023719.1"/>
</dbReference>
<dbReference type="EMBL" id="JN638751">
    <property type="protein sequence ID" value="AEO93894.1"/>
    <property type="molecule type" value="Genomic_DNA"/>
</dbReference>
<organism evidence="1 2">
    <name type="scientific">Bacillus phage G</name>
    <dbReference type="NCBI Taxonomy" id="2884420"/>
    <lineage>
        <taxon>Viruses</taxon>
        <taxon>Duplodnaviria</taxon>
        <taxon>Heunggongvirae</taxon>
        <taxon>Uroviricota</taxon>
        <taxon>Caudoviricetes</taxon>
        <taxon>Donellivirus</taxon>
        <taxon>Donellivirus gee</taxon>
    </lineage>
</organism>
<accession>G3MB31</accession>
<sequence length="126" mass="15055">MRKKTNVVSIFDSDKSQLVLSEELIWFFKQAFRSNLLCVRKDGDEVALFESHINRSSLDEYLDCDFSTDDSTIRVIIDSFEHESFKLELMEEINDFLFKERFDLRISNIYYEYDDLRIKLIVACLE</sequence>
<gene>
    <name evidence="1" type="primary">651</name>
    <name evidence="1" type="ORF">G_651</name>
</gene>
<protein>
    <submittedName>
        <fullName evidence="1">Gp651</fullName>
    </submittedName>
</protein>
<dbReference type="KEGG" id="vg:18563859"/>
<name>G3MB31_9CAUD</name>
<evidence type="ECO:0000313" key="2">
    <source>
        <dbReference type="Proteomes" id="UP000009273"/>
    </source>
</evidence>
<proteinExistence type="predicted"/>
<keyword evidence="2" id="KW-1185">Reference proteome</keyword>
<reference evidence="1 2" key="1">
    <citation type="submission" date="2011-09" db="EMBL/GenBank/DDBJ databases">
        <authorList>
            <person name="Pope W.H."/>
            <person name="Pedulla M.L."/>
            <person name="Ford M.E."/>
            <person name="Peebles C.L."/>
            <person name="Hatfull G.H."/>
            <person name="Hendrix R.W."/>
        </authorList>
    </citation>
    <scope>NUCLEOTIDE SEQUENCE [LARGE SCALE GENOMIC DNA]</scope>
    <source>
        <strain evidence="1">G</strain>
    </source>
</reference>
<dbReference type="Proteomes" id="UP000009273">
    <property type="component" value="Segment"/>
</dbReference>